<evidence type="ECO:0000256" key="4">
    <source>
        <dbReference type="ARBA" id="ARBA00022605"/>
    </source>
</evidence>
<protein>
    <recommendedName>
        <fullName evidence="9">Arginine biosynthesis bifunctional protein ArgJ</fullName>
    </recommendedName>
    <domain>
        <recommendedName>
            <fullName evidence="9">Glutamate N-acetyltransferase</fullName>
            <ecNumber evidence="9">2.3.1.35</ecNumber>
        </recommendedName>
        <alternativeName>
            <fullName evidence="9">Ornithine acetyltransferase</fullName>
            <shortName evidence="9">OATase</shortName>
        </alternativeName>
        <alternativeName>
            <fullName evidence="9">Ornithine transacetylase</fullName>
        </alternativeName>
    </domain>
    <domain>
        <recommendedName>
            <fullName evidence="9">Amino-acid acetyltransferase</fullName>
            <ecNumber evidence="9">2.3.1.1</ecNumber>
        </recommendedName>
        <alternativeName>
            <fullName evidence="9">N-acetylglutamate synthase</fullName>
            <shortName evidence="9">AGSase</shortName>
        </alternativeName>
    </domain>
    <component>
        <recommendedName>
            <fullName evidence="9">Arginine biosynthesis bifunctional protein ArgJ alpha chain</fullName>
        </recommendedName>
    </component>
    <component>
        <recommendedName>
            <fullName evidence="9">Arginine biosynthesis bifunctional protein ArgJ beta chain</fullName>
        </recommendedName>
    </component>
</protein>
<evidence type="ECO:0000256" key="9">
    <source>
        <dbReference type="HAMAP-Rule" id="MF_01106"/>
    </source>
</evidence>
<dbReference type="GO" id="GO:0004358">
    <property type="term" value="F:L-glutamate N-acetyltransferase activity, acting on acetyl-L-ornithine as donor"/>
    <property type="evidence" value="ECO:0007669"/>
    <property type="project" value="UniProtKB-UniRule"/>
</dbReference>
<name>V8G8Z5_9BURK</name>
<proteinExistence type="inferred from homology"/>
<dbReference type="RefSeq" id="WP_023950716.1">
    <property type="nucleotide sequence ID" value="NZ_AYSV01000075.1"/>
</dbReference>
<keyword evidence="4 9" id="KW-0028">Amino-acid biosynthesis</keyword>
<feature type="binding site" evidence="9">
    <location>
        <position position="193"/>
    </location>
    <ligand>
        <name>substrate</name>
    </ligand>
</feature>
<dbReference type="UniPathway" id="UPA00068">
    <property type="reaction ID" value="UER00106"/>
</dbReference>
<keyword evidence="11" id="KW-1185">Reference proteome</keyword>
<gene>
    <name evidence="9 10" type="primary">argJ</name>
    <name evidence="10" type="ORF">V757_05915</name>
</gene>
<accession>V8G8Z5</accession>
<comment type="pathway">
    <text evidence="9">Amino-acid biosynthesis; L-arginine biosynthesis; L-ornithine and N-acetyl-L-glutamate from L-glutamate and N(2)-acetyl-L-ornithine (cyclic): step 1/1.</text>
</comment>
<feature type="site" description="Cleavage; by autolysis" evidence="9">
    <location>
        <begin position="192"/>
        <end position="193"/>
    </location>
</feature>
<evidence type="ECO:0000256" key="7">
    <source>
        <dbReference type="ARBA" id="ARBA00023315"/>
    </source>
</evidence>
<dbReference type="GO" id="GO:0004042">
    <property type="term" value="F:L-glutamate N-acetyltransferase activity"/>
    <property type="evidence" value="ECO:0007669"/>
    <property type="project" value="UniProtKB-UniRule"/>
</dbReference>
<dbReference type="PANTHER" id="PTHR23100">
    <property type="entry name" value="ARGININE BIOSYNTHESIS BIFUNCTIONAL PROTEIN ARGJ"/>
    <property type="match status" value="1"/>
</dbReference>
<feature type="binding site" evidence="9">
    <location>
        <position position="182"/>
    </location>
    <ligand>
        <name>substrate</name>
    </ligand>
</feature>
<feature type="binding site" evidence="9">
    <location>
        <position position="402"/>
    </location>
    <ligand>
        <name>substrate</name>
    </ligand>
</feature>
<dbReference type="Gene3D" id="3.10.20.340">
    <property type="entry name" value="ArgJ beta chain, C-terminal domain"/>
    <property type="match status" value="1"/>
</dbReference>
<dbReference type="SUPFAM" id="SSF56266">
    <property type="entry name" value="DmpA/ArgJ-like"/>
    <property type="match status" value="1"/>
</dbReference>
<dbReference type="FunFam" id="3.60.70.12:FF:000001">
    <property type="entry name" value="Arginine biosynthesis bifunctional protein ArgJ, chloroplastic"/>
    <property type="match status" value="1"/>
</dbReference>
<dbReference type="EC" id="2.3.1.35" evidence="9"/>
<comment type="similarity">
    <text evidence="1 9">Belongs to the ArgJ family.</text>
</comment>
<feature type="site" description="Involved in the stabilization of negative charge on the oxyanion by the formation of the oxyanion hole" evidence="9">
    <location>
        <position position="119"/>
    </location>
</feature>
<evidence type="ECO:0000256" key="1">
    <source>
        <dbReference type="ARBA" id="ARBA00006774"/>
    </source>
</evidence>
<evidence type="ECO:0000256" key="5">
    <source>
        <dbReference type="ARBA" id="ARBA00022679"/>
    </source>
</evidence>
<dbReference type="AlphaFoldDB" id="V8G8Z5"/>
<evidence type="ECO:0000256" key="2">
    <source>
        <dbReference type="ARBA" id="ARBA00011475"/>
    </source>
</evidence>
<dbReference type="NCBIfam" id="NF003802">
    <property type="entry name" value="PRK05388.1"/>
    <property type="match status" value="1"/>
</dbReference>
<dbReference type="CDD" id="cd02152">
    <property type="entry name" value="OAT"/>
    <property type="match status" value="1"/>
</dbReference>
<keyword evidence="5 9" id="KW-0808">Transferase</keyword>
<evidence type="ECO:0000256" key="3">
    <source>
        <dbReference type="ARBA" id="ARBA00022571"/>
    </source>
</evidence>
<dbReference type="InterPro" id="IPR042195">
    <property type="entry name" value="ArgJ_beta_C"/>
</dbReference>
<sequence length="407" mass="43142">MPVNFQIPDIKDIHPVSGVKIGIASAGIKKAGKKDITVFQFTQGTTVAGVFTTNRFCAAPVQICKQRLASDNDIRALLINTGNANAGTGETGYQNALNTSATLAQALQVESDQVLPFSTGVILEPLPVDKINAAIPSAVANLTDNEWFNAAHSIMTTDTVPKVSSKQIQIEGKTVTVTGISKGAGMIRPNMATMLGFVATDAAISKKALQQLTVTIANQSFNRITVDGDTSTNDSFIIAATGQSGVEAIEGTAAFEAIAQVLTDISRELAQKIVRDAEGATKFITVQIDEAKNSEEALKIAYAIAHSPLVKTAFFASDPNLGRILAAIGYAGVQDLDTSTLKLYLGNVLVAVNGGRNPDYKEEQGQAVMNEAEILVRVVLGRGHTSETVYTCDFSHDYVSINADYRS</sequence>
<organism evidence="10 11">
    <name type="scientific">Pelistega indica</name>
    <dbReference type="NCBI Taxonomy" id="1414851"/>
    <lineage>
        <taxon>Bacteria</taxon>
        <taxon>Pseudomonadati</taxon>
        <taxon>Pseudomonadota</taxon>
        <taxon>Betaproteobacteria</taxon>
        <taxon>Burkholderiales</taxon>
        <taxon>Alcaligenaceae</taxon>
        <taxon>Pelistega</taxon>
    </lineage>
</organism>
<feature type="active site" description="Nucleophile" evidence="9">
    <location>
        <position position="193"/>
    </location>
</feature>
<dbReference type="EMBL" id="AYSV01000075">
    <property type="protein sequence ID" value="ETD72172.1"/>
    <property type="molecule type" value="Genomic_DNA"/>
</dbReference>
<dbReference type="Proteomes" id="UP000018766">
    <property type="component" value="Unassembled WGS sequence"/>
</dbReference>
<dbReference type="FunFam" id="3.10.20.340:FF:000001">
    <property type="entry name" value="Arginine biosynthesis bifunctional protein ArgJ, chloroplastic"/>
    <property type="match status" value="1"/>
</dbReference>
<keyword evidence="9" id="KW-0963">Cytoplasm</keyword>
<dbReference type="Gene3D" id="3.60.70.12">
    <property type="entry name" value="L-amino peptidase D-ALA esterase/amidase"/>
    <property type="match status" value="1"/>
</dbReference>
<feature type="binding site" evidence="9">
    <location>
        <position position="407"/>
    </location>
    <ligand>
        <name>substrate</name>
    </ligand>
</feature>
<comment type="caution">
    <text evidence="10">The sequence shown here is derived from an EMBL/GenBank/DDBJ whole genome shotgun (WGS) entry which is preliminary data.</text>
</comment>
<evidence type="ECO:0000256" key="6">
    <source>
        <dbReference type="ARBA" id="ARBA00022813"/>
    </source>
</evidence>
<comment type="subcellular location">
    <subcellularLocation>
        <location evidence="9">Cytoplasm</location>
    </subcellularLocation>
</comment>
<dbReference type="PATRIC" id="fig|1414851.3.peg.1200"/>
<keyword evidence="6 9" id="KW-0068">Autocatalytic cleavage</keyword>
<dbReference type="EC" id="2.3.1.1" evidence="9"/>
<reference evidence="10 11" key="1">
    <citation type="submission" date="2013-11" db="EMBL/GenBank/DDBJ databases">
        <title>Genomic analysis of Pelistega sp. HM-7.</title>
        <authorList>
            <person name="Kumbhare S.V."/>
            <person name="Shetty S.A."/>
            <person name="Sharma O."/>
            <person name="Dhotre D.P."/>
        </authorList>
    </citation>
    <scope>NUCLEOTIDE SEQUENCE [LARGE SCALE GENOMIC DNA]</scope>
    <source>
        <strain evidence="10 11">HM-7</strain>
    </source>
</reference>
<keyword evidence="9" id="KW-0511">Multifunctional enzyme</keyword>
<dbReference type="Pfam" id="PF01960">
    <property type="entry name" value="ArgJ"/>
    <property type="match status" value="1"/>
</dbReference>
<keyword evidence="3 9" id="KW-0055">Arginine biosynthesis</keyword>
<dbReference type="InterPro" id="IPR002813">
    <property type="entry name" value="Arg_biosynth_ArgJ"/>
</dbReference>
<dbReference type="PANTHER" id="PTHR23100:SF0">
    <property type="entry name" value="ARGININE BIOSYNTHESIS BIFUNCTIONAL PROTEIN ARGJ, MITOCHONDRIAL"/>
    <property type="match status" value="1"/>
</dbReference>
<evidence type="ECO:0000256" key="8">
    <source>
        <dbReference type="ARBA" id="ARBA00049439"/>
    </source>
</evidence>
<dbReference type="GO" id="GO:0005737">
    <property type="term" value="C:cytoplasm"/>
    <property type="evidence" value="ECO:0007669"/>
    <property type="project" value="UniProtKB-SubCell"/>
</dbReference>
<comment type="subunit">
    <text evidence="2 9">Heterotetramer of two alpha and two beta chains.</text>
</comment>
<dbReference type="InterPro" id="IPR016117">
    <property type="entry name" value="ArgJ-like_dom_sf"/>
</dbReference>
<comment type="function">
    <text evidence="9">Catalyzes two activities which are involved in the cyclic version of arginine biosynthesis: the synthesis of N-acetylglutamate from glutamate and acetyl-CoA as the acetyl donor, and of ornithine by transacetylation between N(2)-acetylornithine and glutamate.</text>
</comment>
<evidence type="ECO:0000313" key="11">
    <source>
        <dbReference type="Proteomes" id="UP000018766"/>
    </source>
</evidence>
<dbReference type="NCBIfam" id="TIGR00120">
    <property type="entry name" value="ArgJ"/>
    <property type="match status" value="1"/>
</dbReference>
<comment type="pathway">
    <text evidence="9">Amino-acid biosynthesis; L-arginine biosynthesis; N(2)-acetyl-L-ornithine from L-glutamate: step 1/4.</text>
</comment>
<comment type="catalytic activity">
    <reaction evidence="8 9">
        <text>N(2)-acetyl-L-ornithine + L-glutamate = N-acetyl-L-glutamate + L-ornithine</text>
        <dbReference type="Rhea" id="RHEA:15349"/>
        <dbReference type="ChEBI" id="CHEBI:29985"/>
        <dbReference type="ChEBI" id="CHEBI:44337"/>
        <dbReference type="ChEBI" id="CHEBI:46911"/>
        <dbReference type="ChEBI" id="CHEBI:57805"/>
        <dbReference type="EC" id="2.3.1.35"/>
    </reaction>
</comment>
<dbReference type="Gene3D" id="3.30.2330.10">
    <property type="entry name" value="arginine biosynthesis bifunctional protein suprefamily"/>
    <property type="match status" value="1"/>
</dbReference>
<feature type="binding site" evidence="9">
    <location>
        <position position="278"/>
    </location>
    <ligand>
        <name>substrate</name>
    </ligand>
</feature>
<comment type="catalytic activity">
    <reaction evidence="9">
        <text>L-glutamate + acetyl-CoA = N-acetyl-L-glutamate + CoA + H(+)</text>
        <dbReference type="Rhea" id="RHEA:24292"/>
        <dbReference type="ChEBI" id="CHEBI:15378"/>
        <dbReference type="ChEBI" id="CHEBI:29985"/>
        <dbReference type="ChEBI" id="CHEBI:44337"/>
        <dbReference type="ChEBI" id="CHEBI:57287"/>
        <dbReference type="ChEBI" id="CHEBI:57288"/>
        <dbReference type="EC" id="2.3.1.1"/>
    </reaction>
</comment>
<dbReference type="OrthoDB" id="9804242at2"/>
<feature type="chain" id="PRO_5023389181" description="Arginine biosynthesis bifunctional protein ArgJ beta chain" evidence="9">
    <location>
        <begin position="193"/>
        <end position="407"/>
    </location>
</feature>
<feature type="binding site" evidence="9">
    <location>
        <position position="156"/>
    </location>
    <ligand>
        <name>substrate</name>
    </ligand>
</feature>
<evidence type="ECO:0000313" key="10">
    <source>
        <dbReference type="EMBL" id="ETD72172.1"/>
    </source>
</evidence>
<keyword evidence="7 9" id="KW-0012">Acyltransferase</keyword>
<feature type="site" description="Involved in the stabilization of negative charge on the oxyanion by the formation of the oxyanion hole" evidence="9">
    <location>
        <position position="120"/>
    </location>
</feature>
<dbReference type="HAMAP" id="MF_01106">
    <property type="entry name" value="ArgJ"/>
    <property type="match status" value="1"/>
</dbReference>
<dbReference type="GO" id="GO:0006526">
    <property type="term" value="P:L-arginine biosynthetic process"/>
    <property type="evidence" value="ECO:0007669"/>
    <property type="project" value="UniProtKB-UniRule"/>
</dbReference>
<feature type="chain" id="PRO_5023389182" description="Arginine biosynthesis bifunctional protein ArgJ alpha chain" evidence="9">
    <location>
        <begin position="1"/>
        <end position="192"/>
    </location>
</feature>
<dbReference type="GO" id="GO:0006592">
    <property type="term" value="P:ornithine biosynthetic process"/>
    <property type="evidence" value="ECO:0007669"/>
    <property type="project" value="TreeGrafter"/>
</dbReference>